<dbReference type="AlphaFoldDB" id="A0A2I0L7F2"/>
<sequence length="301" mass="34307">MEENIRALQSGGSCLDVSDGDWSIFPDMRLHPKIKYMSLKVADIPTWADLTSKFIDQYKYYAETPLTLLELSTKEMTEGQSFEAYAAKWDYYLHLLAHTSSFSNLIDAGKKLDLGIKLRKIEGPAERRGSPRRMLLLRHHQRIHTLPPMQYQQQYPALPISYSAPQAYPPLRAPQPYNPNYAPTSHWAYPNRPLALGAPPLAQRAPTLQPRQEGQAKPLQYPPLLVPQSQVYCQLLAAKEIRPVAPHPQFNPANQDHNLRCEYHMGAPGHTTNNCYTLRGKLQEMIEKNQLSFNEVKPPNV</sequence>
<accession>A0A2I0L7F2</accession>
<evidence type="ECO:0000313" key="1">
    <source>
        <dbReference type="EMBL" id="PKI76639.1"/>
    </source>
</evidence>
<dbReference type="PANTHER" id="PTHR32108">
    <property type="entry name" value="DNA-DIRECTED RNA POLYMERASE SUBUNIT ALPHA"/>
    <property type="match status" value="1"/>
</dbReference>
<dbReference type="EMBL" id="PGOL01000111">
    <property type="protein sequence ID" value="PKI76639.1"/>
    <property type="molecule type" value="Genomic_DNA"/>
</dbReference>
<keyword evidence="2" id="KW-1185">Reference proteome</keyword>
<dbReference type="Proteomes" id="UP000233551">
    <property type="component" value="Unassembled WGS sequence"/>
</dbReference>
<gene>
    <name evidence="1" type="ORF">CRG98_002948</name>
</gene>
<dbReference type="PANTHER" id="PTHR32108:SF0">
    <property type="entry name" value="DNA-DIRECTED RNA POLYMERASE SUBUNIT ALPHA"/>
    <property type="match status" value="1"/>
</dbReference>
<organism evidence="1 2">
    <name type="scientific">Punica granatum</name>
    <name type="common">Pomegranate</name>
    <dbReference type="NCBI Taxonomy" id="22663"/>
    <lineage>
        <taxon>Eukaryota</taxon>
        <taxon>Viridiplantae</taxon>
        <taxon>Streptophyta</taxon>
        <taxon>Embryophyta</taxon>
        <taxon>Tracheophyta</taxon>
        <taxon>Spermatophyta</taxon>
        <taxon>Magnoliopsida</taxon>
        <taxon>eudicotyledons</taxon>
        <taxon>Gunneridae</taxon>
        <taxon>Pentapetalae</taxon>
        <taxon>rosids</taxon>
        <taxon>malvids</taxon>
        <taxon>Myrtales</taxon>
        <taxon>Lythraceae</taxon>
        <taxon>Punica</taxon>
    </lineage>
</organism>
<comment type="caution">
    <text evidence="1">The sequence shown here is derived from an EMBL/GenBank/DDBJ whole genome shotgun (WGS) entry which is preliminary data.</text>
</comment>
<evidence type="ECO:0008006" key="3">
    <source>
        <dbReference type="Google" id="ProtNLM"/>
    </source>
</evidence>
<reference evidence="1 2" key="1">
    <citation type="submission" date="2017-11" db="EMBL/GenBank/DDBJ databases">
        <title>De-novo sequencing of pomegranate (Punica granatum L.) genome.</title>
        <authorList>
            <person name="Akparov Z."/>
            <person name="Amiraslanov A."/>
            <person name="Hajiyeva S."/>
            <person name="Abbasov M."/>
            <person name="Kaur K."/>
            <person name="Hamwieh A."/>
            <person name="Solovyev V."/>
            <person name="Salamov A."/>
            <person name="Braich B."/>
            <person name="Kosarev P."/>
            <person name="Mahmoud A."/>
            <person name="Hajiyev E."/>
            <person name="Babayeva S."/>
            <person name="Izzatullayeva V."/>
            <person name="Mammadov A."/>
            <person name="Mammadov A."/>
            <person name="Sharifova S."/>
            <person name="Ojaghi J."/>
            <person name="Eynullazada K."/>
            <person name="Bayramov B."/>
            <person name="Abdulazimova A."/>
            <person name="Shahmuradov I."/>
        </authorList>
    </citation>
    <scope>NUCLEOTIDE SEQUENCE [LARGE SCALE GENOMIC DNA]</scope>
    <source>
        <strain evidence="2">cv. AG2017</strain>
        <tissue evidence="1">Leaf</tissue>
    </source>
</reference>
<proteinExistence type="predicted"/>
<protein>
    <recommendedName>
        <fullName evidence="3">Retrotransposon gag domain-containing protein</fullName>
    </recommendedName>
</protein>
<name>A0A2I0L7F2_PUNGR</name>
<evidence type="ECO:0000313" key="2">
    <source>
        <dbReference type="Proteomes" id="UP000233551"/>
    </source>
</evidence>